<accession>A0A455LM24</accession>
<proteinExistence type="predicted"/>
<protein>
    <submittedName>
        <fullName evidence="1">Uncharacterized protein</fullName>
    </submittedName>
</protein>
<evidence type="ECO:0000313" key="2">
    <source>
        <dbReference type="Proteomes" id="UP000292006"/>
    </source>
</evidence>
<reference evidence="1 2" key="1">
    <citation type="journal article" date="2019" name="PLoS ONE">
        <title>Mycobacteriophage CRB2 defines a new subcluster in mycobacteriophage classification.</title>
        <authorList>
            <person name="Suarez C.A."/>
            <person name="Franceschelli J.J."/>
            <person name="Morbidoni H.R."/>
        </authorList>
    </citation>
    <scope>NUCLEOTIDE SEQUENCE [LARGE SCALE GENOMIC DNA]</scope>
</reference>
<keyword evidence="2" id="KW-1185">Reference proteome</keyword>
<dbReference type="EMBL" id="MK059749">
    <property type="protein sequence ID" value="AYP70045.1"/>
    <property type="molecule type" value="Genomic_DNA"/>
</dbReference>
<gene>
    <name evidence="1" type="ORF">CRB2_59</name>
</gene>
<organism evidence="1 2">
    <name type="scientific">Mycobacterium phage CRB2</name>
    <dbReference type="NCBI Taxonomy" id="2483623"/>
    <lineage>
        <taxon>Viruses</taxon>
        <taxon>Duplodnaviria</taxon>
        <taxon>Heunggongvirae</taxon>
        <taxon>Uroviricota</taxon>
        <taxon>Caudoviricetes</taxon>
        <taxon>Bclasvirinae</taxon>
        <taxon>Quesadillavirus</taxon>
        <taxon>Quesadillavirus CRB2</taxon>
    </lineage>
</organism>
<evidence type="ECO:0000313" key="1">
    <source>
        <dbReference type="EMBL" id="AYP70045.1"/>
    </source>
</evidence>
<name>A0A455LM24_9CAUD</name>
<dbReference type="Proteomes" id="UP000292006">
    <property type="component" value="Segment"/>
</dbReference>
<sequence>MTQPTEPRGITFLRSTTKTVVDREADGDSSTDVHHLARFAVRDGALDDLSADHGRATFEPNWCEVHWENGKLTRVFVSGPQRLKDGKTSEKVTRHHNWGRWGGKFERTDLPEAIQQAITYYENRVAVYANGGAK</sequence>